<dbReference type="GO" id="GO:0000978">
    <property type="term" value="F:RNA polymerase II cis-regulatory region sequence-specific DNA binding"/>
    <property type="evidence" value="ECO:0007669"/>
    <property type="project" value="TreeGrafter"/>
</dbReference>
<dbReference type="GO" id="GO:0046983">
    <property type="term" value="F:protein dimerization activity"/>
    <property type="evidence" value="ECO:0007669"/>
    <property type="project" value="InterPro"/>
</dbReference>
<feature type="domain" description="BHLH" evidence="6">
    <location>
        <begin position="154"/>
        <end position="224"/>
    </location>
</feature>
<keyword evidence="4" id="KW-0539">Nucleus</keyword>
<sequence length="348" mass="37971">MYSPTQHDFHLDSDSFQQAMTSQHTTVGAMPVRASQHHQRSGGVFGHGSPYHHPHQRQNSFGTAASIAMSPPRGIPFTTVDPTASNWFGTSLDSSSSFGQSPPSALYTTIPNGGRNDLIVSPSSSTSHLDGLVGNDDDEAQQRNLQEIFEKRRRRRESHNAVERRRRDNINDRIQELSTLLPDHVLENAPSSSNANHSSNIQNGGKTINKGTILKFSVDYIKDLREQVACYQARAQELERMIEMAKSGAAITTTTTATHHHAEQSSFLMNPPPSSSTGLKETRRNSSSSSSPSSSSSLLLKNHIGTTSSVAANNGVNTQQHCERVGSLQFQQQFGNLHIASDDPSSQS</sequence>
<dbReference type="Proteomes" id="UP000193560">
    <property type="component" value="Unassembled WGS sequence"/>
</dbReference>
<protein>
    <submittedName>
        <fullName evidence="7">Helix-loop-helix DNA-binding domain-domain-containing protein</fullName>
    </submittedName>
</protein>
<keyword evidence="3" id="KW-0804">Transcription</keyword>
<dbReference type="InterPro" id="IPR036638">
    <property type="entry name" value="HLH_DNA-bd_sf"/>
</dbReference>
<dbReference type="PROSITE" id="PS50888">
    <property type="entry name" value="BHLH"/>
    <property type="match status" value="1"/>
</dbReference>
<name>A0A1X2I4Z7_9FUNG</name>
<proteinExistence type="predicted"/>
<reference evidence="7 8" key="1">
    <citation type="submission" date="2016-07" db="EMBL/GenBank/DDBJ databases">
        <title>Pervasive Adenine N6-methylation of Active Genes in Fungi.</title>
        <authorList>
            <consortium name="DOE Joint Genome Institute"/>
            <person name="Mondo S.J."/>
            <person name="Dannebaum R.O."/>
            <person name="Kuo R.C."/>
            <person name="Labutti K."/>
            <person name="Haridas S."/>
            <person name="Kuo A."/>
            <person name="Salamov A."/>
            <person name="Ahrendt S.R."/>
            <person name="Lipzen A."/>
            <person name="Sullivan W."/>
            <person name="Andreopoulos W.B."/>
            <person name="Clum A."/>
            <person name="Lindquist E."/>
            <person name="Daum C."/>
            <person name="Ramamoorthy G.K."/>
            <person name="Gryganskyi A."/>
            <person name="Culley D."/>
            <person name="Magnuson J.K."/>
            <person name="James T.Y."/>
            <person name="O'Malley M.A."/>
            <person name="Stajich J.E."/>
            <person name="Spatafora J.W."/>
            <person name="Visel A."/>
            <person name="Grigoriev I.V."/>
        </authorList>
    </citation>
    <scope>NUCLEOTIDE SEQUENCE [LARGE SCALE GENOMIC DNA]</scope>
    <source>
        <strain evidence="7 8">NRRL 1336</strain>
    </source>
</reference>
<feature type="region of interest" description="Disordered" evidence="5">
    <location>
        <begin position="254"/>
        <end position="299"/>
    </location>
</feature>
<dbReference type="Pfam" id="PF00010">
    <property type="entry name" value="HLH"/>
    <property type="match status" value="1"/>
</dbReference>
<dbReference type="STRING" id="90262.A0A1X2I4Z7"/>
<dbReference type="GO" id="GO:0005634">
    <property type="term" value="C:nucleus"/>
    <property type="evidence" value="ECO:0007669"/>
    <property type="project" value="UniProtKB-SubCell"/>
</dbReference>
<dbReference type="AlphaFoldDB" id="A0A1X2I4Z7"/>
<keyword evidence="7" id="KW-0238">DNA-binding</keyword>
<evidence type="ECO:0000313" key="8">
    <source>
        <dbReference type="Proteomes" id="UP000193560"/>
    </source>
</evidence>
<feature type="compositionally biased region" description="Low complexity" evidence="5">
    <location>
        <begin position="286"/>
        <end position="297"/>
    </location>
</feature>
<evidence type="ECO:0000256" key="3">
    <source>
        <dbReference type="ARBA" id="ARBA00023163"/>
    </source>
</evidence>
<dbReference type="OrthoDB" id="690068at2759"/>
<evidence type="ECO:0000259" key="6">
    <source>
        <dbReference type="PROSITE" id="PS50888"/>
    </source>
</evidence>
<comment type="caution">
    <text evidence="7">The sequence shown here is derived from an EMBL/GenBank/DDBJ whole genome shotgun (WGS) entry which is preliminary data.</text>
</comment>
<dbReference type="SMART" id="SM00353">
    <property type="entry name" value="HLH"/>
    <property type="match status" value="1"/>
</dbReference>
<dbReference type="EMBL" id="MCGE01000028">
    <property type="protein sequence ID" value="ORZ09274.1"/>
    <property type="molecule type" value="Genomic_DNA"/>
</dbReference>
<feature type="region of interest" description="Disordered" evidence="5">
    <location>
        <begin position="187"/>
        <end position="207"/>
    </location>
</feature>
<dbReference type="SUPFAM" id="SSF47459">
    <property type="entry name" value="HLH, helix-loop-helix DNA-binding domain"/>
    <property type="match status" value="1"/>
</dbReference>
<evidence type="ECO:0000256" key="4">
    <source>
        <dbReference type="ARBA" id="ARBA00023242"/>
    </source>
</evidence>
<dbReference type="GO" id="GO:0000981">
    <property type="term" value="F:DNA-binding transcription factor activity, RNA polymerase II-specific"/>
    <property type="evidence" value="ECO:0007669"/>
    <property type="project" value="TreeGrafter"/>
</dbReference>
<gene>
    <name evidence="7" type="ORF">BCR42DRAFT_424096</name>
</gene>
<keyword evidence="2" id="KW-0805">Transcription regulation</keyword>
<evidence type="ECO:0000313" key="7">
    <source>
        <dbReference type="EMBL" id="ORZ09274.1"/>
    </source>
</evidence>
<dbReference type="InterPro" id="IPR011598">
    <property type="entry name" value="bHLH_dom"/>
</dbReference>
<dbReference type="Gene3D" id="4.10.280.10">
    <property type="entry name" value="Helix-loop-helix DNA-binding domain"/>
    <property type="match status" value="1"/>
</dbReference>
<evidence type="ECO:0000256" key="2">
    <source>
        <dbReference type="ARBA" id="ARBA00023015"/>
    </source>
</evidence>
<organism evidence="7 8">
    <name type="scientific">Absidia repens</name>
    <dbReference type="NCBI Taxonomy" id="90262"/>
    <lineage>
        <taxon>Eukaryota</taxon>
        <taxon>Fungi</taxon>
        <taxon>Fungi incertae sedis</taxon>
        <taxon>Mucoromycota</taxon>
        <taxon>Mucoromycotina</taxon>
        <taxon>Mucoromycetes</taxon>
        <taxon>Mucorales</taxon>
        <taxon>Cunninghamellaceae</taxon>
        <taxon>Absidia</taxon>
    </lineage>
</organism>
<dbReference type="InterPro" id="IPR051732">
    <property type="entry name" value="USF"/>
</dbReference>
<evidence type="ECO:0000256" key="1">
    <source>
        <dbReference type="ARBA" id="ARBA00004123"/>
    </source>
</evidence>
<feature type="compositionally biased region" description="Low complexity" evidence="5">
    <location>
        <begin position="188"/>
        <end position="203"/>
    </location>
</feature>
<dbReference type="PANTHER" id="PTHR46117:SF3">
    <property type="entry name" value="FI24210P1"/>
    <property type="match status" value="1"/>
</dbReference>
<dbReference type="PANTHER" id="PTHR46117">
    <property type="entry name" value="FI24210P1"/>
    <property type="match status" value="1"/>
</dbReference>
<evidence type="ECO:0000256" key="5">
    <source>
        <dbReference type="SAM" id="MobiDB-lite"/>
    </source>
</evidence>
<keyword evidence="8" id="KW-1185">Reference proteome</keyword>
<comment type="subcellular location">
    <subcellularLocation>
        <location evidence="1">Nucleus</location>
    </subcellularLocation>
</comment>
<accession>A0A1X2I4Z7</accession>